<keyword evidence="2" id="KW-1185">Reference proteome</keyword>
<gene>
    <name evidence="1" type="ORF">RFI_37049</name>
</gene>
<organism evidence="1 2">
    <name type="scientific">Reticulomyxa filosa</name>
    <dbReference type="NCBI Taxonomy" id="46433"/>
    <lineage>
        <taxon>Eukaryota</taxon>
        <taxon>Sar</taxon>
        <taxon>Rhizaria</taxon>
        <taxon>Retaria</taxon>
        <taxon>Foraminifera</taxon>
        <taxon>Monothalamids</taxon>
        <taxon>Reticulomyxidae</taxon>
        <taxon>Reticulomyxa</taxon>
    </lineage>
</organism>
<accession>X6LEK7</accession>
<dbReference type="AlphaFoldDB" id="X6LEK7"/>
<comment type="caution">
    <text evidence="1">The sequence shown here is derived from an EMBL/GenBank/DDBJ whole genome shotgun (WGS) entry which is preliminary data.</text>
</comment>
<feature type="non-terminal residue" evidence="1">
    <location>
        <position position="1"/>
    </location>
</feature>
<evidence type="ECO:0000313" key="2">
    <source>
        <dbReference type="Proteomes" id="UP000023152"/>
    </source>
</evidence>
<proteinExistence type="predicted"/>
<reference evidence="1 2" key="1">
    <citation type="journal article" date="2013" name="Curr. Biol.">
        <title>The Genome of the Foraminiferan Reticulomyxa filosa.</title>
        <authorList>
            <person name="Glockner G."/>
            <person name="Hulsmann N."/>
            <person name="Schleicher M."/>
            <person name="Noegel A.A."/>
            <person name="Eichinger L."/>
            <person name="Gallinger C."/>
            <person name="Pawlowski J."/>
            <person name="Sierra R."/>
            <person name="Euteneuer U."/>
            <person name="Pillet L."/>
            <person name="Moustafa A."/>
            <person name="Platzer M."/>
            <person name="Groth M."/>
            <person name="Szafranski K."/>
            <person name="Schliwa M."/>
        </authorList>
    </citation>
    <scope>NUCLEOTIDE SEQUENCE [LARGE SCALE GENOMIC DNA]</scope>
</reference>
<sequence>ILIECIQTKIEKCFFFGNSTPLFFYYVQGSLPFRDFFFNLYLFFLSQMEQLQEAFSIIEKEIIFRTLLLFKANTTFDNNLFQTFFSKTNVNNTYNYSINLQQQQNLMNLLEAFDNKIDKTTILKTWRNCNQIYMDTLDKLKEICATSNLNGLSNEIYNI</sequence>
<evidence type="ECO:0000313" key="1">
    <source>
        <dbReference type="EMBL" id="ETO00398.1"/>
    </source>
</evidence>
<dbReference type="Proteomes" id="UP000023152">
    <property type="component" value="Unassembled WGS sequence"/>
</dbReference>
<name>X6LEK7_RETFI</name>
<protein>
    <submittedName>
        <fullName evidence="1">Uncharacterized protein</fullName>
    </submittedName>
</protein>
<dbReference type="EMBL" id="ASPP01041160">
    <property type="protein sequence ID" value="ETO00398.1"/>
    <property type="molecule type" value="Genomic_DNA"/>
</dbReference>